<evidence type="ECO:0000313" key="8">
    <source>
        <dbReference type="Proteomes" id="UP000178885"/>
    </source>
</evidence>
<dbReference type="PROSITE" id="PS51192">
    <property type="entry name" value="HELICASE_ATP_BIND_1"/>
    <property type="match status" value="1"/>
</dbReference>
<dbReference type="InterPro" id="IPR050615">
    <property type="entry name" value="ATP-dep_DNA_Helicase"/>
</dbReference>
<dbReference type="GO" id="GO:0004386">
    <property type="term" value="F:helicase activity"/>
    <property type="evidence" value="ECO:0007669"/>
    <property type="project" value="UniProtKB-KW"/>
</dbReference>
<feature type="domain" description="Helicase ATP-binding" evidence="6">
    <location>
        <begin position="445"/>
        <end position="594"/>
    </location>
</feature>
<dbReference type="SMART" id="SM00487">
    <property type="entry name" value="DEXDc"/>
    <property type="match status" value="1"/>
</dbReference>
<dbReference type="InterPro" id="IPR014001">
    <property type="entry name" value="Helicase_ATP-bd"/>
</dbReference>
<dbReference type="GO" id="GO:0016787">
    <property type="term" value="F:hydrolase activity"/>
    <property type="evidence" value="ECO:0007669"/>
    <property type="project" value="UniProtKB-KW"/>
</dbReference>
<dbReference type="Proteomes" id="UP000178885">
    <property type="component" value="Unassembled WGS sequence"/>
</dbReference>
<feature type="compositionally biased region" description="Low complexity" evidence="5">
    <location>
        <begin position="48"/>
        <end position="58"/>
    </location>
</feature>
<feature type="region of interest" description="Disordered" evidence="5">
    <location>
        <begin position="35"/>
        <end position="58"/>
    </location>
</feature>
<reference evidence="7 8" key="1">
    <citation type="journal article" date="2016" name="Nat. Commun.">
        <title>Thousands of microbial genomes shed light on interconnected biogeochemical processes in an aquifer system.</title>
        <authorList>
            <person name="Anantharaman K."/>
            <person name="Brown C.T."/>
            <person name="Hug L.A."/>
            <person name="Sharon I."/>
            <person name="Castelle C.J."/>
            <person name="Probst A.J."/>
            <person name="Thomas B.C."/>
            <person name="Singh A."/>
            <person name="Wilkins M.J."/>
            <person name="Karaoz U."/>
            <person name="Brodie E.L."/>
            <person name="Williams K.H."/>
            <person name="Hubbard S.S."/>
            <person name="Banfield J.F."/>
        </authorList>
    </citation>
    <scope>NUCLEOTIDE SEQUENCE [LARGE SCALE GENOMIC DNA]</scope>
</reference>
<dbReference type="InterPro" id="IPR006935">
    <property type="entry name" value="Helicase/UvrB_N"/>
</dbReference>
<dbReference type="GO" id="GO:0005524">
    <property type="term" value="F:ATP binding"/>
    <property type="evidence" value="ECO:0007669"/>
    <property type="project" value="UniProtKB-KW"/>
</dbReference>
<accession>A0A1F6TRJ8</accession>
<sequence length="739" mass="81938">MNPKTTEPTSLDLATECERLRAENARLTALLARHGIPHHQNGDEPTEASRPPSVSSASLSTEEKIALFRRLFRGRDDAFSVRWESRNGRSGYSPACANEWRAGVCEKPRIKCGECGHRLLIALTDKTIYDHLAGYHTVGVYPLLPDNTCRFLAVDFDSEEWREDARAFAQSCRELDVPVALEISRSGNGAHAWIFFTAAAPAAEARALGTAIISRTCARTHQLKLSSYDRLFPNQDMMPKGGFGNLIALPLQKQPREQGFSLFVDDSLAPYPDQWAFLTSVQTMPPGRIAPAISRASGGAHPLDVAFIAEEDQREPWKRPTTPLDKLPGPLPERLSVTLANQIYFEKAQLPQPLANRLIRLAAFQNPEFYRAQAMRLPVWNKPRVIGCAENYPRHVGLPRGCLDTVQQLLRENGIALEIANERYDGQALDVDFVGTLRPDQETAVAEMLRHDTGVLSAPTAFGKTVTAAAIIARRGVNTLILVHRNELLNQWRERLRTLLGADEIVGTIGGGRRRPTGKIDIAVMQSLSRKGETDELVERYGHIVVDECHHLSAFSFEAILKRAKARFVLGLTATPVRRDGRHPIIFMQCGPVRHEAPRPEGAPQQLAVLPRFLDGPFDVPPDAGIQDVFRHLAADTRRNERIAADVVTASQDGRRILVLTERTDQLETLASVLAGKVENLFVLHGRMGKKERARLLESLNTLPGEAPRTLIATGRLIGEGFDHPPLDTLVLAMPVSWK</sequence>
<dbReference type="InterPro" id="IPR054347">
    <property type="entry name" value="TOTE_primase"/>
</dbReference>
<dbReference type="EMBL" id="MFSU01000048">
    <property type="protein sequence ID" value="OGI47692.1"/>
    <property type="molecule type" value="Genomic_DNA"/>
</dbReference>
<name>A0A1F6TRJ8_9PROT</name>
<dbReference type="AlphaFoldDB" id="A0A1F6TRJ8"/>
<evidence type="ECO:0000256" key="1">
    <source>
        <dbReference type="ARBA" id="ARBA00022741"/>
    </source>
</evidence>
<dbReference type="CDD" id="cd18785">
    <property type="entry name" value="SF2_C"/>
    <property type="match status" value="1"/>
</dbReference>
<keyword evidence="3 7" id="KW-0347">Helicase</keyword>
<dbReference type="PANTHER" id="PTHR11274:SF0">
    <property type="entry name" value="GENERAL TRANSCRIPTION AND DNA REPAIR FACTOR IIH HELICASE SUBUNIT XPB"/>
    <property type="match status" value="1"/>
</dbReference>
<protein>
    <submittedName>
        <fullName evidence="7">DEAD/DEAH box helicase</fullName>
    </submittedName>
</protein>
<feature type="non-terminal residue" evidence="7">
    <location>
        <position position="739"/>
    </location>
</feature>
<comment type="caution">
    <text evidence="7">The sequence shown here is derived from an EMBL/GenBank/DDBJ whole genome shotgun (WGS) entry which is preliminary data.</text>
</comment>
<dbReference type="InterPro" id="IPR001650">
    <property type="entry name" value="Helicase_C-like"/>
</dbReference>
<dbReference type="Gene3D" id="3.40.50.300">
    <property type="entry name" value="P-loop containing nucleotide triphosphate hydrolases"/>
    <property type="match status" value="2"/>
</dbReference>
<dbReference type="Pfam" id="PF04851">
    <property type="entry name" value="ResIII"/>
    <property type="match status" value="1"/>
</dbReference>
<proteinExistence type="predicted"/>
<dbReference type="PANTHER" id="PTHR11274">
    <property type="entry name" value="RAD25/XP-B DNA REPAIR HELICASE"/>
    <property type="match status" value="1"/>
</dbReference>
<evidence type="ECO:0000256" key="2">
    <source>
        <dbReference type="ARBA" id="ARBA00022801"/>
    </source>
</evidence>
<keyword evidence="1" id="KW-0547">Nucleotide-binding</keyword>
<evidence type="ECO:0000256" key="3">
    <source>
        <dbReference type="ARBA" id="ARBA00022806"/>
    </source>
</evidence>
<dbReference type="SUPFAM" id="SSF52540">
    <property type="entry name" value="P-loop containing nucleoside triphosphate hydrolases"/>
    <property type="match status" value="2"/>
</dbReference>
<dbReference type="CDD" id="cd17926">
    <property type="entry name" value="DEXHc_RE"/>
    <property type="match status" value="1"/>
</dbReference>
<keyword evidence="4" id="KW-0067">ATP-binding</keyword>
<dbReference type="GO" id="GO:0003677">
    <property type="term" value="F:DNA binding"/>
    <property type="evidence" value="ECO:0007669"/>
    <property type="project" value="InterPro"/>
</dbReference>
<gene>
    <name evidence="7" type="ORF">A2151_02880</name>
</gene>
<evidence type="ECO:0000313" key="7">
    <source>
        <dbReference type="EMBL" id="OGI47692.1"/>
    </source>
</evidence>
<dbReference type="Pfam" id="PF00271">
    <property type="entry name" value="Helicase_C"/>
    <property type="match status" value="1"/>
</dbReference>
<evidence type="ECO:0000259" key="6">
    <source>
        <dbReference type="PROSITE" id="PS51192"/>
    </source>
</evidence>
<dbReference type="InterPro" id="IPR027417">
    <property type="entry name" value="P-loop_NTPase"/>
</dbReference>
<dbReference type="STRING" id="1817760.A2151_02880"/>
<organism evidence="7 8">
    <name type="scientific">Candidatus Muproteobacteria bacterium RBG_16_65_34</name>
    <dbReference type="NCBI Taxonomy" id="1817760"/>
    <lineage>
        <taxon>Bacteria</taxon>
        <taxon>Pseudomonadati</taxon>
        <taxon>Pseudomonadota</taxon>
        <taxon>Candidatus Muproteobacteria</taxon>
    </lineage>
</organism>
<evidence type="ECO:0000256" key="5">
    <source>
        <dbReference type="SAM" id="MobiDB-lite"/>
    </source>
</evidence>
<evidence type="ECO:0000256" key="4">
    <source>
        <dbReference type="ARBA" id="ARBA00022840"/>
    </source>
</evidence>
<keyword evidence="2" id="KW-0378">Hydrolase</keyword>
<dbReference type="Pfam" id="PF22548">
    <property type="entry name" value="AEP-TOTE"/>
    <property type="match status" value="1"/>
</dbReference>